<protein>
    <submittedName>
        <fullName evidence="6">Uncharacterized protein</fullName>
    </submittedName>
</protein>
<dbReference type="Pfam" id="PF00232">
    <property type="entry name" value="Glyco_hydro_1"/>
    <property type="match status" value="1"/>
</dbReference>
<comment type="similarity">
    <text evidence="1 4">Belongs to the glycosyl hydrolase 1 family.</text>
</comment>
<dbReference type="PANTHER" id="PTHR10353">
    <property type="entry name" value="GLYCOSYL HYDROLASE"/>
    <property type="match status" value="1"/>
</dbReference>
<evidence type="ECO:0000256" key="3">
    <source>
        <dbReference type="ARBA" id="ARBA00023295"/>
    </source>
</evidence>
<evidence type="ECO:0000256" key="2">
    <source>
        <dbReference type="ARBA" id="ARBA00022801"/>
    </source>
</evidence>
<dbReference type="AlphaFoldDB" id="A0AAV8XD26"/>
<keyword evidence="7" id="KW-1185">Reference proteome</keyword>
<dbReference type="InterPro" id="IPR017853">
    <property type="entry name" value="GH"/>
</dbReference>
<keyword evidence="5" id="KW-0732">Signal</keyword>
<feature type="signal peptide" evidence="5">
    <location>
        <begin position="1"/>
        <end position="18"/>
    </location>
</feature>
<dbReference type="PROSITE" id="PS00653">
    <property type="entry name" value="GLYCOSYL_HYDROL_F1_2"/>
    <property type="match status" value="1"/>
</dbReference>
<name>A0AAV8XD26_9CUCU</name>
<keyword evidence="2" id="KW-0378">Hydrolase</keyword>
<dbReference type="Gene3D" id="3.20.20.80">
    <property type="entry name" value="Glycosidases"/>
    <property type="match status" value="1"/>
</dbReference>
<dbReference type="GO" id="GO:0008422">
    <property type="term" value="F:beta-glucosidase activity"/>
    <property type="evidence" value="ECO:0007669"/>
    <property type="project" value="TreeGrafter"/>
</dbReference>
<proteinExistence type="inferred from homology"/>
<reference evidence="6" key="1">
    <citation type="journal article" date="2023" name="Insect Mol. Biol.">
        <title>Genome sequencing provides insights into the evolution of gene families encoding plant cell wall-degrading enzymes in longhorned beetles.</title>
        <authorList>
            <person name="Shin N.R."/>
            <person name="Okamura Y."/>
            <person name="Kirsch R."/>
            <person name="Pauchet Y."/>
        </authorList>
    </citation>
    <scope>NUCLEOTIDE SEQUENCE</scope>
    <source>
        <strain evidence="6">RBIC_L_NR</strain>
    </source>
</reference>
<dbReference type="InterPro" id="IPR033132">
    <property type="entry name" value="GH_1_N_CS"/>
</dbReference>
<dbReference type="PANTHER" id="PTHR10353:SF36">
    <property type="entry name" value="LP05116P"/>
    <property type="match status" value="1"/>
</dbReference>
<evidence type="ECO:0000313" key="7">
    <source>
        <dbReference type="Proteomes" id="UP001162156"/>
    </source>
</evidence>
<dbReference type="EMBL" id="JANEYF010003404">
    <property type="protein sequence ID" value="KAJ8936595.1"/>
    <property type="molecule type" value="Genomic_DNA"/>
</dbReference>
<dbReference type="GO" id="GO:0005975">
    <property type="term" value="P:carbohydrate metabolic process"/>
    <property type="evidence" value="ECO:0007669"/>
    <property type="project" value="InterPro"/>
</dbReference>
<gene>
    <name evidence="6" type="ORF">NQ314_012210</name>
</gene>
<accession>A0AAV8XD26</accession>
<dbReference type="SUPFAM" id="SSF51445">
    <property type="entry name" value="(Trans)glycosidases"/>
    <property type="match status" value="1"/>
</dbReference>
<feature type="chain" id="PRO_5043440451" evidence="5">
    <location>
        <begin position="19"/>
        <end position="282"/>
    </location>
</feature>
<dbReference type="Proteomes" id="UP001162156">
    <property type="component" value="Unassembled WGS sequence"/>
</dbReference>
<evidence type="ECO:0000256" key="1">
    <source>
        <dbReference type="ARBA" id="ARBA00010838"/>
    </source>
</evidence>
<comment type="caution">
    <text evidence="6">The sequence shown here is derived from an EMBL/GenBank/DDBJ whole genome shotgun (WGS) entry which is preliminary data.</text>
</comment>
<evidence type="ECO:0000256" key="4">
    <source>
        <dbReference type="RuleBase" id="RU003690"/>
    </source>
</evidence>
<sequence length="282" mass="32021">MGLKEVWVVSCLLATCLGQDVVNNKAFPPDFLFGTATASYQVEDGKGENIWDYLTHEHPEWVDGRGNGDIACDSYHKYKEDVAILKDLGVNHYRFSLSWSRILPDGTINKINDAGVQYYKNLLKELLDNDIIPVVTLYHWDLPQPLQEAGGWVDEFIVNKYVDYVRLAFQLFGDDVKYWATFNEPKQTCLQGYGYGSMAPAVQHPGVDNYLCAHNVLKAHAAAWHVYDDEFRATQNGKVTMVIDSNWFEPETDSAADRAAAESKLQFIVSNTDNEKKKTYLF</sequence>
<evidence type="ECO:0000256" key="5">
    <source>
        <dbReference type="SAM" id="SignalP"/>
    </source>
</evidence>
<dbReference type="InterPro" id="IPR001360">
    <property type="entry name" value="Glyco_hydro_1"/>
</dbReference>
<organism evidence="6 7">
    <name type="scientific">Rhamnusium bicolor</name>
    <dbReference type="NCBI Taxonomy" id="1586634"/>
    <lineage>
        <taxon>Eukaryota</taxon>
        <taxon>Metazoa</taxon>
        <taxon>Ecdysozoa</taxon>
        <taxon>Arthropoda</taxon>
        <taxon>Hexapoda</taxon>
        <taxon>Insecta</taxon>
        <taxon>Pterygota</taxon>
        <taxon>Neoptera</taxon>
        <taxon>Endopterygota</taxon>
        <taxon>Coleoptera</taxon>
        <taxon>Polyphaga</taxon>
        <taxon>Cucujiformia</taxon>
        <taxon>Chrysomeloidea</taxon>
        <taxon>Cerambycidae</taxon>
        <taxon>Lepturinae</taxon>
        <taxon>Rhagiini</taxon>
        <taxon>Rhamnusium</taxon>
    </lineage>
</organism>
<evidence type="ECO:0000313" key="6">
    <source>
        <dbReference type="EMBL" id="KAJ8936595.1"/>
    </source>
</evidence>
<keyword evidence="3" id="KW-0326">Glycosidase</keyword>